<reference evidence="1 2" key="1">
    <citation type="submission" date="2020-01" db="EMBL/GenBank/DDBJ databases">
        <authorList>
            <person name="Gupta K D."/>
        </authorList>
    </citation>
    <scope>NUCLEOTIDE SEQUENCE [LARGE SCALE GENOMIC DNA]</scope>
</reference>
<evidence type="ECO:0008006" key="3">
    <source>
        <dbReference type="Google" id="ProtNLM"/>
    </source>
</evidence>
<dbReference type="PANTHER" id="PTHR33973">
    <property type="entry name" value="OS07G0153300 PROTEIN"/>
    <property type="match status" value="1"/>
</dbReference>
<dbReference type="AlphaFoldDB" id="A0A8S0WPE0"/>
<sequence>MRQPNKYPKCTSSTVALSHRHVSANPVMPSQLVVDVCVTVLCVSLSAFLRARSPAGRPHDSTGPLSRAYILRNQVTHARLLPVESVHAFTYSTLCLLMSLNALEEHRLDLGGGWIFGYGGIWGRIVGLRSKPYLTTQPGTIRNKLEMLLGERGLANVFTDTWMMTMPAFMGFEGINPLTVYFCYDEKEEFCLVVLEIHNTFGESHVHVLQVGTNEDEIPATGYDHQWTFCREFHVSPFNDRSGFYEVSVNNPTHPPTSTHFISAPAPRPAVRVHLYTAGEDSTKGQLKLTALLRPTSATPLTASSLLFAVIQAPFSLLLTLPRILYVAWVLHYTKKLDVFLRPPPRPATKDWDAGISDTSSPSLAGGVKWLKEGTLEYFARRRVEGFLGRRVNETGIKVIFIAADPSIPQRTFSPSAPPRSCLTISYLSSQIFTIFFLTPSAKHALLLGSDSEDIFHVSSRSLFLSVFSTTTKISLPSSPSSPRLSPKPRPSYPVWLQRTRCQNLPRTLASSIPTTHFLDSDTLWDWIVCAAAIYTHRYLDALEKWLFTLARARIVEGQEPWLQWQRAAELAMSDGGFASWSRSLSGASVVERKGPVGMWAKIGSVRQES</sequence>
<gene>
    <name evidence="1" type="ORF">AAE3_LOCUS4357</name>
</gene>
<name>A0A8S0WPE0_CYCAE</name>
<dbReference type="OrthoDB" id="3340520at2759"/>
<proteinExistence type="predicted"/>
<dbReference type="Pfam" id="PF07103">
    <property type="entry name" value="DUF1365"/>
    <property type="match status" value="1"/>
</dbReference>
<accession>A0A8S0WPE0</accession>
<evidence type="ECO:0000313" key="2">
    <source>
        <dbReference type="Proteomes" id="UP000467700"/>
    </source>
</evidence>
<organism evidence="1 2">
    <name type="scientific">Cyclocybe aegerita</name>
    <name type="common">Black poplar mushroom</name>
    <name type="synonym">Agrocybe aegerita</name>
    <dbReference type="NCBI Taxonomy" id="1973307"/>
    <lineage>
        <taxon>Eukaryota</taxon>
        <taxon>Fungi</taxon>
        <taxon>Dikarya</taxon>
        <taxon>Basidiomycota</taxon>
        <taxon>Agaricomycotina</taxon>
        <taxon>Agaricomycetes</taxon>
        <taxon>Agaricomycetidae</taxon>
        <taxon>Agaricales</taxon>
        <taxon>Agaricineae</taxon>
        <taxon>Bolbitiaceae</taxon>
        <taxon>Cyclocybe</taxon>
    </lineage>
</organism>
<evidence type="ECO:0000313" key="1">
    <source>
        <dbReference type="EMBL" id="CAA7262082.1"/>
    </source>
</evidence>
<dbReference type="InterPro" id="IPR010775">
    <property type="entry name" value="DUF1365"/>
</dbReference>
<protein>
    <recommendedName>
        <fullName evidence="3">DUF1365-domain-containing protein</fullName>
    </recommendedName>
</protein>
<dbReference type="PANTHER" id="PTHR33973:SF4">
    <property type="entry name" value="OS07G0153300 PROTEIN"/>
    <property type="match status" value="1"/>
</dbReference>
<comment type="caution">
    <text evidence="1">The sequence shown here is derived from an EMBL/GenBank/DDBJ whole genome shotgun (WGS) entry which is preliminary data.</text>
</comment>
<dbReference type="Proteomes" id="UP000467700">
    <property type="component" value="Unassembled WGS sequence"/>
</dbReference>
<dbReference type="EMBL" id="CACVBS010000035">
    <property type="protein sequence ID" value="CAA7262082.1"/>
    <property type="molecule type" value="Genomic_DNA"/>
</dbReference>
<keyword evidence="2" id="KW-1185">Reference proteome</keyword>